<feature type="compositionally biased region" description="Polar residues" evidence="1">
    <location>
        <begin position="25"/>
        <end position="38"/>
    </location>
</feature>
<evidence type="ECO:0000313" key="2">
    <source>
        <dbReference type="EMBL" id="KIN98503.1"/>
    </source>
</evidence>
<dbReference type="InParanoid" id="A0A0C3NTE3"/>
<dbReference type="HOGENOM" id="CLU_2498781_0_0_1"/>
<keyword evidence="3" id="KW-1185">Reference proteome</keyword>
<sequence length="86" mass="10153">MERNGGKRKSSRRMNQGTEKDRTPKTSSYVHHTPSSTCFAKPIHRSHARRRMITSSLCHSKTTWGFWRSEFPNGEEDRIQRKVYET</sequence>
<protein>
    <submittedName>
        <fullName evidence="2">Uncharacterized protein</fullName>
    </submittedName>
</protein>
<dbReference type="EMBL" id="KN832014">
    <property type="protein sequence ID" value="KIN98503.1"/>
    <property type="molecule type" value="Genomic_DNA"/>
</dbReference>
<evidence type="ECO:0000256" key="1">
    <source>
        <dbReference type="SAM" id="MobiDB-lite"/>
    </source>
</evidence>
<dbReference type="AlphaFoldDB" id="A0A0C3NTE3"/>
<feature type="region of interest" description="Disordered" evidence="1">
    <location>
        <begin position="1"/>
        <end position="42"/>
    </location>
</feature>
<reference evidence="3" key="2">
    <citation type="submission" date="2015-01" db="EMBL/GenBank/DDBJ databases">
        <title>Evolutionary Origins and Diversification of the Mycorrhizal Mutualists.</title>
        <authorList>
            <consortium name="DOE Joint Genome Institute"/>
            <consortium name="Mycorrhizal Genomics Consortium"/>
            <person name="Kohler A."/>
            <person name="Kuo A."/>
            <person name="Nagy L.G."/>
            <person name="Floudas D."/>
            <person name="Copeland A."/>
            <person name="Barry K.W."/>
            <person name="Cichocki N."/>
            <person name="Veneault-Fourrey C."/>
            <person name="LaButti K."/>
            <person name="Lindquist E.A."/>
            <person name="Lipzen A."/>
            <person name="Lundell T."/>
            <person name="Morin E."/>
            <person name="Murat C."/>
            <person name="Riley R."/>
            <person name="Ohm R."/>
            <person name="Sun H."/>
            <person name="Tunlid A."/>
            <person name="Henrissat B."/>
            <person name="Grigoriev I.V."/>
            <person name="Hibbett D.S."/>
            <person name="Martin F."/>
        </authorList>
    </citation>
    <scope>NUCLEOTIDE SEQUENCE [LARGE SCALE GENOMIC DNA]</scope>
    <source>
        <strain evidence="3">Marx 270</strain>
    </source>
</reference>
<name>A0A0C3NTE3_PISTI</name>
<reference evidence="2 3" key="1">
    <citation type="submission" date="2014-04" db="EMBL/GenBank/DDBJ databases">
        <authorList>
            <consortium name="DOE Joint Genome Institute"/>
            <person name="Kuo A."/>
            <person name="Kohler A."/>
            <person name="Costa M.D."/>
            <person name="Nagy L.G."/>
            <person name="Floudas D."/>
            <person name="Copeland A."/>
            <person name="Barry K.W."/>
            <person name="Cichocki N."/>
            <person name="Veneault-Fourrey C."/>
            <person name="LaButti K."/>
            <person name="Lindquist E.A."/>
            <person name="Lipzen A."/>
            <person name="Lundell T."/>
            <person name="Morin E."/>
            <person name="Murat C."/>
            <person name="Sun H."/>
            <person name="Tunlid A."/>
            <person name="Henrissat B."/>
            <person name="Grigoriev I.V."/>
            <person name="Hibbett D.S."/>
            <person name="Martin F."/>
            <person name="Nordberg H.P."/>
            <person name="Cantor M.N."/>
            <person name="Hua S.X."/>
        </authorList>
    </citation>
    <scope>NUCLEOTIDE SEQUENCE [LARGE SCALE GENOMIC DNA]</scope>
    <source>
        <strain evidence="2 3">Marx 270</strain>
    </source>
</reference>
<feature type="compositionally biased region" description="Basic residues" evidence="1">
    <location>
        <begin position="1"/>
        <end position="12"/>
    </location>
</feature>
<dbReference type="Proteomes" id="UP000054217">
    <property type="component" value="Unassembled WGS sequence"/>
</dbReference>
<evidence type="ECO:0000313" key="3">
    <source>
        <dbReference type="Proteomes" id="UP000054217"/>
    </source>
</evidence>
<organism evidence="2 3">
    <name type="scientific">Pisolithus tinctorius Marx 270</name>
    <dbReference type="NCBI Taxonomy" id="870435"/>
    <lineage>
        <taxon>Eukaryota</taxon>
        <taxon>Fungi</taxon>
        <taxon>Dikarya</taxon>
        <taxon>Basidiomycota</taxon>
        <taxon>Agaricomycotina</taxon>
        <taxon>Agaricomycetes</taxon>
        <taxon>Agaricomycetidae</taxon>
        <taxon>Boletales</taxon>
        <taxon>Sclerodermatineae</taxon>
        <taxon>Pisolithaceae</taxon>
        <taxon>Pisolithus</taxon>
    </lineage>
</organism>
<gene>
    <name evidence="2" type="ORF">M404DRAFT_1005170</name>
</gene>
<proteinExistence type="predicted"/>
<accession>A0A0C3NTE3</accession>